<evidence type="ECO:0000256" key="1">
    <source>
        <dbReference type="ARBA" id="ARBA00005381"/>
    </source>
</evidence>
<dbReference type="PANTHER" id="PTHR43081:SF19">
    <property type="entry name" value="PH-SENSITIVE ADENYLATE CYCLASE RV1264"/>
    <property type="match status" value="1"/>
</dbReference>
<dbReference type="eggNOG" id="COG2114">
    <property type="taxonomic scope" value="Bacteria"/>
</dbReference>
<dbReference type="RefSeq" id="WP_007317805.1">
    <property type="nucleotide sequence ID" value="NZ_BAEH01000054.1"/>
</dbReference>
<evidence type="ECO:0000313" key="4">
    <source>
        <dbReference type="Proteomes" id="UP000035034"/>
    </source>
</evidence>
<dbReference type="InterPro" id="IPR050697">
    <property type="entry name" value="Adenylyl/Guanylyl_Cyclase_3/4"/>
</dbReference>
<dbReference type="GO" id="GO:0004016">
    <property type="term" value="F:adenylate cyclase activity"/>
    <property type="evidence" value="ECO:0007669"/>
    <property type="project" value="UniProtKB-ARBA"/>
</dbReference>
<protein>
    <submittedName>
        <fullName evidence="3">Adenylate cyclase</fullName>
    </submittedName>
</protein>
<dbReference type="PROSITE" id="PS50125">
    <property type="entry name" value="GUANYLATE_CYCLASE_2"/>
    <property type="match status" value="1"/>
</dbReference>
<accession>H0R067</accession>
<dbReference type="CDD" id="cd07302">
    <property type="entry name" value="CHD"/>
    <property type="match status" value="1"/>
</dbReference>
<dbReference type="OrthoDB" id="5494175at2"/>
<organism evidence="3 4">
    <name type="scientific">Gordonia effusa NBRC 100432</name>
    <dbReference type="NCBI Taxonomy" id="1077974"/>
    <lineage>
        <taxon>Bacteria</taxon>
        <taxon>Bacillati</taxon>
        <taxon>Actinomycetota</taxon>
        <taxon>Actinomycetes</taxon>
        <taxon>Mycobacteriales</taxon>
        <taxon>Gordoniaceae</taxon>
        <taxon>Gordonia</taxon>
    </lineage>
</organism>
<dbReference type="SUPFAM" id="SSF55073">
    <property type="entry name" value="Nucleotide cyclase"/>
    <property type="match status" value="1"/>
</dbReference>
<comment type="similarity">
    <text evidence="1">Belongs to the adenylyl cyclase class-3 family.</text>
</comment>
<dbReference type="InterPro" id="IPR029787">
    <property type="entry name" value="Nucleotide_cyclase"/>
</dbReference>
<gene>
    <name evidence="3" type="primary">cya</name>
    <name evidence="3" type="ORF">GOEFS_054_00820</name>
</gene>
<dbReference type="InterPro" id="IPR001054">
    <property type="entry name" value="A/G_cyclase"/>
</dbReference>
<dbReference type="STRING" id="1077974.GOEFS_054_00820"/>
<dbReference type="SMART" id="SM00044">
    <property type="entry name" value="CYCc"/>
    <property type="match status" value="1"/>
</dbReference>
<dbReference type="Proteomes" id="UP000035034">
    <property type="component" value="Unassembled WGS sequence"/>
</dbReference>
<name>H0R067_9ACTN</name>
<sequence length="266" mass="28316">MSDSPVPAPEDDTPRPSARRRAAELLARTDSSEPAVKFARAARTVMAGSPPAVGRAERPSDRLARLIDQANHEQPSAVRELGLASVEVWQNLTRRRPRGNRPVPTTILFTDLVAFSTWALGAGDDHVLKLLAAVNTATAEVVKSRGGQIVKGLGDGTMAVFVDAGEAITAAHETIIAVNAISIDGYRPQLRAGVHTGAPRAVGDDFLGVDVNIAARVSSAAGPGEVFASDRALEQCDPEAFATRRRRFRAKGVPKELQVFSVVPKY</sequence>
<dbReference type="Pfam" id="PF00211">
    <property type="entry name" value="Guanylate_cyc"/>
    <property type="match status" value="1"/>
</dbReference>
<reference evidence="3 4" key="1">
    <citation type="submission" date="2011-12" db="EMBL/GenBank/DDBJ databases">
        <title>Whole genome shotgun sequence of Gordonia effusa NBRC 100432.</title>
        <authorList>
            <person name="Yoshida I."/>
            <person name="Takarada H."/>
            <person name="Hosoyama A."/>
            <person name="Tsuchikane K."/>
            <person name="Katsumata H."/>
            <person name="Yamazaki S."/>
            <person name="Fujita N."/>
        </authorList>
    </citation>
    <scope>NUCLEOTIDE SEQUENCE [LARGE SCALE GENOMIC DNA]</scope>
    <source>
        <strain evidence="3 4">NBRC 100432</strain>
    </source>
</reference>
<dbReference type="EMBL" id="BAEH01000054">
    <property type="protein sequence ID" value="GAB18468.1"/>
    <property type="molecule type" value="Genomic_DNA"/>
</dbReference>
<dbReference type="Gene3D" id="3.30.70.1230">
    <property type="entry name" value="Nucleotide cyclase"/>
    <property type="match status" value="1"/>
</dbReference>
<dbReference type="PANTHER" id="PTHR43081">
    <property type="entry name" value="ADENYLATE CYCLASE, TERMINAL-DIFFERENTIATION SPECIFIC-RELATED"/>
    <property type="match status" value="1"/>
</dbReference>
<keyword evidence="4" id="KW-1185">Reference proteome</keyword>
<dbReference type="GO" id="GO:0035556">
    <property type="term" value="P:intracellular signal transduction"/>
    <property type="evidence" value="ECO:0007669"/>
    <property type="project" value="InterPro"/>
</dbReference>
<feature type="domain" description="Guanylate cyclase" evidence="2">
    <location>
        <begin position="106"/>
        <end position="218"/>
    </location>
</feature>
<dbReference type="AlphaFoldDB" id="H0R067"/>
<comment type="caution">
    <text evidence="3">The sequence shown here is derived from an EMBL/GenBank/DDBJ whole genome shotgun (WGS) entry which is preliminary data.</text>
</comment>
<evidence type="ECO:0000313" key="3">
    <source>
        <dbReference type="EMBL" id="GAB18468.1"/>
    </source>
</evidence>
<proteinExistence type="inferred from homology"/>
<dbReference type="GO" id="GO:0006171">
    <property type="term" value="P:cAMP biosynthetic process"/>
    <property type="evidence" value="ECO:0007669"/>
    <property type="project" value="TreeGrafter"/>
</dbReference>
<evidence type="ECO:0000259" key="2">
    <source>
        <dbReference type="PROSITE" id="PS50125"/>
    </source>
</evidence>